<evidence type="ECO:0000313" key="3">
    <source>
        <dbReference type="Proteomes" id="UP000483820"/>
    </source>
</evidence>
<evidence type="ECO:0000313" key="2">
    <source>
        <dbReference type="EMBL" id="KAF1753914.1"/>
    </source>
</evidence>
<dbReference type="PANTHER" id="PTHR23014">
    <property type="entry name" value="F-BOX A PROTEIN"/>
    <property type="match status" value="1"/>
</dbReference>
<gene>
    <name evidence="2" type="ORF">GCK72_020471</name>
</gene>
<dbReference type="Pfam" id="PF01827">
    <property type="entry name" value="FTH"/>
    <property type="match status" value="1"/>
</dbReference>
<organism evidence="2 3">
    <name type="scientific">Caenorhabditis remanei</name>
    <name type="common">Caenorhabditis vulgaris</name>
    <dbReference type="NCBI Taxonomy" id="31234"/>
    <lineage>
        <taxon>Eukaryota</taxon>
        <taxon>Metazoa</taxon>
        <taxon>Ecdysozoa</taxon>
        <taxon>Nematoda</taxon>
        <taxon>Chromadorea</taxon>
        <taxon>Rhabditida</taxon>
        <taxon>Rhabditina</taxon>
        <taxon>Rhabditomorpha</taxon>
        <taxon>Rhabditoidea</taxon>
        <taxon>Rhabditidae</taxon>
        <taxon>Peloderinae</taxon>
        <taxon>Caenorhabditis</taxon>
    </lineage>
</organism>
<proteinExistence type="predicted"/>
<name>A0A6A5GGM7_CAERE</name>
<dbReference type="KEGG" id="crq:GCK72_020471"/>
<reference evidence="2 3" key="1">
    <citation type="submission" date="2019-12" db="EMBL/GenBank/DDBJ databases">
        <title>Chromosome-level assembly of the Caenorhabditis remanei genome.</title>
        <authorList>
            <person name="Teterina A.A."/>
            <person name="Willis J.H."/>
            <person name="Phillips P.C."/>
        </authorList>
    </citation>
    <scope>NUCLEOTIDE SEQUENCE [LARGE SCALE GENOMIC DNA]</scope>
    <source>
        <strain evidence="2 3">PX506</strain>
        <tissue evidence="2">Whole organism</tissue>
    </source>
</reference>
<dbReference type="Proteomes" id="UP000483820">
    <property type="component" value="Chromosome V"/>
</dbReference>
<dbReference type="PANTHER" id="PTHR23014:SF1">
    <property type="entry name" value="DUF38 DOMAIN-CONTAINING PROTEIN-RELATED"/>
    <property type="match status" value="1"/>
</dbReference>
<protein>
    <recommendedName>
        <fullName evidence="1">DUF38 domain-containing protein</fullName>
    </recommendedName>
</protein>
<feature type="domain" description="DUF38" evidence="1">
    <location>
        <begin position="2"/>
        <end position="106"/>
    </location>
</feature>
<dbReference type="CTD" id="9820455"/>
<dbReference type="RefSeq" id="XP_053582503.1">
    <property type="nucleotide sequence ID" value="XM_053733590.1"/>
</dbReference>
<sequence length="173" mass="21023">MPVLRFLDSTLLKHIIFLNARNKDRFFKTNKIIHLEQWKKAKELVLSKFAVEIPLKSVFHAAIVHIELKKLTAKDLYRLKKAFLKSRRARSFYIGYQHKEDDAKLVELLGTPYDDFENIMNDLYRRRRWFFRIPNNDRQELCIHFEHFSNFLFDRIKISKVSLNRFEEVLIHQ</sequence>
<comment type="caution">
    <text evidence="2">The sequence shown here is derived from an EMBL/GenBank/DDBJ whole genome shotgun (WGS) entry which is preliminary data.</text>
</comment>
<dbReference type="GeneID" id="9820455"/>
<evidence type="ECO:0000259" key="1">
    <source>
        <dbReference type="Pfam" id="PF01827"/>
    </source>
</evidence>
<dbReference type="InterPro" id="IPR002900">
    <property type="entry name" value="DUF38/FTH_CAE_spp"/>
</dbReference>
<dbReference type="EMBL" id="WUAV01000005">
    <property type="protein sequence ID" value="KAF1753914.1"/>
    <property type="molecule type" value="Genomic_DNA"/>
</dbReference>
<accession>A0A6A5GGM7</accession>
<dbReference type="AlphaFoldDB" id="A0A6A5GGM7"/>